<keyword evidence="2" id="KW-1185">Reference proteome</keyword>
<gene>
    <name evidence="1" type="ORF">BT96DRAFT_828963</name>
</gene>
<evidence type="ECO:0000313" key="1">
    <source>
        <dbReference type="EMBL" id="KAE9393587.1"/>
    </source>
</evidence>
<dbReference type="InterPro" id="IPR036397">
    <property type="entry name" value="RNaseH_sf"/>
</dbReference>
<sequence>NVNIIENAWDQLDDKIRARKPLPTNCDQLWTALQEEWANLDMSYIDNLYDSLPHRVQALKEAEGKYTKY</sequence>
<organism evidence="1 2">
    <name type="scientific">Gymnopus androsaceus JB14</name>
    <dbReference type="NCBI Taxonomy" id="1447944"/>
    <lineage>
        <taxon>Eukaryota</taxon>
        <taxon>Fungi</taxon>
        <taxon>Dikarya</taxon>
        <taxon>Basidiomycota</taxon>
        <taxon>Agaricomycotina</taxon>
        <taxon>Agaricomycetes</taxon>
        <taxon>Agaricomycetidae</taxon>
        <taxon>Agaricales</taxon>
        <taxon>Marasmiineae</taxon>
        <taxon>Omphalotaceae</taxon>
        <taxon>Gymnopus</taxon>
    </lineage>
</organism>
<name>A0A6A4H8R7_9AGAR</name>
<dbReference type="EMBL" id="ML769568">
    <property type="protein sequence ID" value="KAE9393587.1"/>
    <property type="molecule type" value="Genomic_DNA"/>
</dbReference>
<evidence type="ECO:0008006" key="3">
    <source>
        <dbReference type="Google" id="ProtNLM"/>
    </source>
</evidence>
<accession>A0A6A4H8R7</accession>
<feature type="non-terminal residue" evidence="1">
    <location>
        <position position="1"/>
    </location>
</feature>
<reference evidence="1" key="1">
    <citation type="journal article" date="2019" name="Environ. Microbiol.">
        <title>Fungal ecological strategies reflected in gene transcription - a case study of two litter decomposers.</title>
        <authorList>
            <person name="Barbi F."/>
            <person name="Kohler A."/>
            <person name="Barry K."/>
            <person name="Baskaran P."/>
            <person name="Daum C."/>
            <person name="Fauchery L."/>
            <person name="Ihrmark K."/>
            <person name="Kuo A."/>
            <person name="LaButti K."/>
            <person name="Lipzen A."/>
            <person name="Morin E."/>
            <person name="Grigoriev I.V."/>
            <person name="Henrissat B."/>
            <person name="Lindahl B."/>
            <person name="Martin F."/>
        </authorList>
    </citation>
    <scope>NUCLEOTIDE SEQUENCE</scope>
    <source>
        <strain evidence="1">JB14</strain>
    </source>
</reference>
<protein>
    <recommendedName>
        <fullName evidence="3">Tc1-like transposase DDE domain-containing protein</fullName>
    </recommendedName>
</protein>
<dbReference type="AlphaFoldDB" id="A0A6A4H8R7"/>
<dbReference type="GO" id="GO:0003676">
    <property type="term" value="F:nucleic acid binding"/>
    <property type="evidence" value="ECO:0007669"/>
    <property type="project" value="InterPro"/>
</dbReference>
<dbReference type="OrthoDB" id="3226274at2759"/>
<dbReference type="Gene3D" id="3.30.420.10">
    <property type="entry name" value="Ribonuclease H-like superfamily/Ribonuclease H"/>
    <property type="match status" value="1"/>
</dbReference>
<evidence type="ECO:0000313" key="2">
    <source>
        <dbReference type="Proteomes" id="UP000799118"/>
    </source>
</evidence>
<dbReference type="Proteomes" id="UP000799118">
    <property type="component" value="Unassembled WGS sequence"/>
</dbReference>
<proteinExistence type="predicted"/>